<dbReference type="SUPFAM" id="SSF50341">
    <property type="entry name" value="CheW-like"/>
    <property type="match status" value="1"/>
</dbReference>
<dbReference type="Gene3D" id="2.30.30.40">
    <property type="entry name" value="SH3 Domains"/>
    <property type="match status" value="1"/>
</dbReference>
<accession>A0A7W8E5X5</accession>
<dbReference type="Pfam" id="PF01584">
    <property type="entry name" value="CheW"/>
    <property type="match status" value="1"/>
</dbReference>
<sequence>MPAEDPRAGKHLVFRLATEDFAIRVASVQEILGIMEITSVPQTVPSVKGVINLRGRVIPVIDLRLRLGFPAQAYSKQTCIVVIRTRFGDSDRFTGVIVDEVSEVVNIVAGDIQDTPDFGISTPSPYLLGMARTNDKVRILLDIEQVLRSHGPITGQP</sequence>
<dbReference type="GO" id="GO:0006935">
    <property type="term" value="P:chemotaxis"/>
    <property type="evidence" value="ECO:0007669"/>
    <property type="project" value="InterPro"/>
</dbReference>
<dbReference type="RefSeq" id="WP_348641388.1">
    <property type="nucleotide sequence ID" value="NZ_JACHIP010000007.1"/>
</dbReference>
<evidence type="ECO:0000259" key="1">
    <source>
        <dbReference type="PROSITE" id="PS50851"/>
    </source>
</evidence>
<dbReference type="AlphaFoldDB" id="A0A7W8E5X5"/>
<dbReference type="GO" id="GO:0005829">
    <property type="term" value="C:cytosol"/>
    <property type="evidence" value="ECO:0007669"/>
    <property type="project" value="TreeGrafter"/>
</dbReference>
<reference evidence="2 3" key="1">
    <citation type="submission" date="2020-08" db="EMBL/GenBank/DDBJ databases">
        <title>Genomic Encyclopedia of Type Strains, Phase IV (KMG-V): Genome sequencing to study the core and pangenomes of soil and plant-associated prokaryotes.</title>
        <authorList>
            <person name="Whitman W."/>
        </authorList>
    </citation>
    <scope>NUCLEOTIDE SEQUENCE [LARGE SCALE GENOMIC DNA]</scope>
    <source>
        <strain evidence="2 3">M8UP14</strain>
    </source>
</reference>
<dbReference type="PANTHER" id="PTHR22617:SF23">
    <property type="entry name" value="CHEMOTAXIS PROTEIN CHEW"/>
    <property type="match status" value="1"/>
</dbReference>
<name>A0A7W8E5X5_9BACT</name>
<dbReference type="Proteomes" id="UP000540989">
    <property type="component" value="Unassembled WGS sequence"/>
</dbReference>
<proteinExistence type="predicted"/>
<evidence type="ECO:0000313" key="2">
    <source>
        <dbReference type="EMBL" id="MBB5059764.1"/>
    </source>
</evidence>
<feature type="domain" description="CheW-like" evidence="1">
    <location>
        <begin position="8"/>
        <end position="152"/>
    </location>
</feature>
<dbReference type="PROSITE" id="PS50851">
    <property type="entry name" value="CHEW"/>
    <property type="match status" value="1"/>
</dbReference>
<gene>
    <name evidence="2" type="ORF">HDF16_004493</name>
</gene>
<dbReference type="SMART" id="SM00260">
    <property type="entry name" value="CheW"/>
    <property type="match status" value="1"/>
</dbReference>
<dbReference type="GO" id="GO:0007165">
    <property type="term" value="P:signal transduction"/>
    <property type="evidence" value="ECO:0007669"/>
    <property type="project" value="InterPro"/>
</dbReference>
<comment type="caution">
    <text evidence="2">The sequence shown here is derived from an EMBL/GenBank/DDBJ whole genome shotgun (WGS) entry which is preliminary data.</text>
</comment>
<dbReference type="InterPro" id="IPR039315">
    <property type="entry name" value="CheW"/>
</dbReference>
<organism evidence="2 3">
    <name type="scientific">Granulicella aggregans</name>
    <dbReference type="NCBI Taxonomy" id="474949"/>
    <lineage>
        <taxon>Bacteria</taxon>
        <taxon>Pseudomonadati</taxon>
        <taxon>Acidobacteriota</taxon>
        <taxon>Terriglobia</taxon>
        <taxon>Terriglobales</taxon>
        <taxon>Acidobacteriaceae</taxon>
        <taxon>Granulicella</taxon>
    </lineage>
</organism>
<dbReference type="EMBL" id="JACHIP010000007">
    <property type="protein sequence ID" value="MBB5059764.1"/>
    <property type="molecule type" value="Genomic_DNA"/>
</dbReference>
<evidence type="ECO:0000313" key="3">
    <source>
        <dbReference type="Proteomes" id="UP000540989"/>
    </source>
</evidence>
<keyword evidence="3" id="KW-1185">Reference proteome</keyword>
<dbReference type="PANTHER" id="PTHR22617">
    <property type="entry name" value="CHEMOTAXIS SENSOR HISTIDINE KINASE-RELATED"/>
    <property type="match status" value="1"/>
</dbReference>
<dbReference type="InterPro" id="IPR036061">
    <property type="entry name" value="CheW-like_dom_sf"/>
</dbReference>
<dbReference type="Gene3D" id="2.40.50.180">
    <property type="entry name" value="CheA-289, Domain 4"/>
    <property type="match status" value="1"/>
</dbReference>
<protein>
    <submittedName>
        <fullName evidence="2">Purine-binding chemotaxis protein CheW</fullName>
    </submittedName>
</protein>
<dbReference type="InterPro" id="IPR002545">
    <property type="entry name" value="CheW-lke_dom"/>
</dbReference>